<protein>
    <submittedName>
        <fullName evidence="2">Uncharacterized protein</fullName>
    </submittedName>
</protein>
<organism evidence="2 3">
    <name type="scientific">Planomonospora sphaerica</name>
    <dbReference type="NCBI Taxonomy" id="161355"/>
    <lineage>
        <taxon>Bacteria</taxon>
        <taxon>Bacillati</taxon>
        <taxon>Actinomycetota</taxon>
        <taxon>Actinomycetes</taxon>
        <taxon>Streptosporangiales</taxon>
        <taxon>Streptosporangiaceae</taxon>
        <taxon>Planomonospora</taxon>
    </lineage>
</organism>
<dbReference type="EMBL" id="BDCX01000009">
    <property type="protein sequence ID" value="GAT68148.1"/>
    <property type="molecule type" value="Genomic_DNA"/>
</dbReference>
<name>A0A171DEI2_9ACTN</name>
<evidence type="ECO:0000313" key="3">
    <source>
        <dbReference type="Proteomes" id="UP000077701"/>
    </source>
</evidence>
<evidence type="ECO:0000313" key="2">
    <source>
        <dbReference type="EMBL" id="GAT68148.1"/>
    </source>
</evidence>
<feature type="compositionally biased region" description="Low complexity" evidence="1">
    <location>
        <begin position="17"/>
        <end position="27"/>
    </location>
</feature>
<reference evidence="2 3" key="1">
    <citation type="journal article" date="2016" name="Genome Announc.">
        <title>Draft Genome Sequence of Planomonospora sphaerica JCM9374, a Rare Actinomycete.</title>
        <authorList>
            <person name="Dohra H."/>
            <person name="Suzuki T."/>
            <person name="Inoue Y."/>
            <person name="Kodani S."/>
        </authorList>
    </citation>
    <scope>NUCLEOTIDE SEQUENCE [LARGE SCALE GENOMIC DNA]</scope>
    <source>
        <strain evidence="2 3">JCM 9374</strain>
    </source>
</reference>
<feature type="compositionally biased region" description="Gly residues" evidence="1">
    <location>
        <begin position="28"/>
        <end position="38"/>
    </location>
</feature>
<accession>A0A171DEI2</accession>
<dbReference type="RefSeq" id="WP_068898456.1">
    <property type="nucleotide sequence ID" value="NZ_BDCX01000009.1"/>
</dbReference>
<evidence type="ECO:0000256" key="1">
    <source>
        <dbReference type="SAM" id="MobiDB-lite"/>
    </source>
</evidence>
<reference evidence="3" key="2">
    <citation type="submission" date="2016-04" db="EMBL/GenBank/DDBJ databases">
        <title>Planomonospora sphaerica JCM9374 whole genome shotgun sequence.</title>
        <authorList>
            <person name="Suzuki T."/>
            <person name="Dohra H."/>
            <person name="Kodani S."/>
        </authorList>
    </citation>
    <scope>NUCLEOTIDE SEQUENCE [LARGE SCALE GENOMIC DNA]</scope>
    <source>
        <strain evidence="3">JCM 9374</strain>
    </source>
</reference>
<dbReference type="Proteomes" id="UP000077701">
    <property type="component" value="Unassembled WGS sequence"/>
</dbReference>
<sequence>MSSKSRQTKAQHEQRKASAARQQQAGPAAGGATGGTVGGTPSRAGKASGTHGADHPGGTARAQRLAKQSLPLRRGQRSGSGRPSS</sequence>
<feature type="compositionally biased region" description="Low complexity" evidence="1">
    <location>
        <begin position="69"/>
        <end position="85"/>
    </location>
</feature>
<dbReference type="AlphaFoldDB" id="A0A171DEI2"/>
<comment type="caution">
    <text evidence="2">The sequence shown here is derived from an EMBL/GenBank/DDBJ whole genome shotgun (WGS) entry which is preliminary data.</text>
</comment>
<gene>
    <name evidence="2" type="ORF">PS9374_03809</name>
</gene>
<feature type="region of interest" description="Disordered" evidence="1">
    <location>
        <begin position="1"/>
        <end position="85"/>
    </location>
</feature>
<keyword evidence="3" id="KW-1185">Reference proteome</keyword>
<proteinExistence type="predicted"/>